<dbReference type="Pfam" id="PF03544">
    <property type="entry name" value="TonB_C"/>
    <property type="match status" value="1"/>
</dbReference>
<gene>
    <name evidence="8" type="ORF">QGN17_02015</name>
</gene>
<keyword evidence="4 6" id="KW-0472">Membrane</keyword>
<keyword evidence="9" id="KW-1185">Reference proteome</keyword>
<evidence type="ECO:0000256" key="4">
    <source>
        <dbReference type="ARBA" id="ARBA00023136"/>
    </source>
</evidence>
<name>A0ABT6MXI6_9SPHN</name>
<evidence type="ECO:0000256" key="5">
    <source>
        <dbReference type="SAM" id="MobiDB-lite"/>
    </source>
</evidence>
<sequence>MSFVTETHRRDQMWSAGGAALIVALLGYGLVSGLTVSPFTRVEQALALVDITTPPPPPKPKEEVKVVHHVAEKAKGRPSPPNLKNKATPILAPPPPVVPMKPTVIAAPKPNVGMAAQTGASDRAGPGQGAGGEGNGYGGGGDGDGGDTAPEPIRDLLKISWLPMEVRQMVNETMQIVYVRYSVETDGRIGSCQVTRSSGNRALDAATCAAIQQHFKYRPARDPDGQPFRAYVVTSEGWQMDRDDP</sequence>
<comment type="subcellular location">
    <subcellularLocation>
        <location evidence="1">Membrane</location>
        <topology evidence="1">Single-pass membrane protein</topology>
    </subcellularLocation>
</comment>
<dbReference type="InterPro" id="IPR006260">
    <property type="entry name" value="TonB/TolA_C"/>
</dbReference>
<feature type="compositionally biased region" description="Gly residues" evidence="5">
    <location>
        <begin position="126"/>
        <end position="143"/>
    </location>
</feature>
<feature type="domain" description="TonB C-terminal" evidence="7">
    <location>
        <begin position="177"/>
        <end position="230"/>
    </location>
</feature>
<evidence type="ECO:0000259" key="7">
    <source>
        <dbReference type="Pfam" id="PF03544"/>
    </source>
</evidence>
<feature type="transmembrane region" description="Helical" evidence="6">
    <location>
        <begin position="12"/>
        <end position="31"/>
    </location>
</feature>
<dbReference type="NCBIfam" id="TIGR01352">
    <property type="entry name" value="tonB_Cterm"/>
    <property type="match status" value="1"/>
</dbReference>
<comment type="caution">
    <text evidence="8">The sequence shown here is derived from an EMBL/GenBank/DDBJ whole genome shotgun (WGS) entry which is preliminary data.</text>
</comment>
<dbReference type="InterPro" id="IPR037682">
    <property type="entry name" value="TonB_C"/>
</dbReference>
<evidence type="ECO:0000256" key="2">
    <source>
        <dbReference type="ARBA" id="ARBA00022692"/>
    </source>
</evidence>
<dbReference type="EMBL" id="JARYGZ010000001">
    <property type="protein sequence ID" value="MDH7637496.1"/>
    <property type="molecule type" value="Genomic_DNA"/>
</dbReference>
<feature type="region of interest" description="Disordered" evidence="5">
    <location>
        <begin position="115"/>
        <end position="151"/>
    </location>
</feature>
<evidence type="ECO:0000256" key="3">
    <source>
        <dbReference type="ARBA" id="ARBA00022989"/>
    </source>
</evidence>
<dbReference type="Gene3D" id="3.30.1150.10">
    <property type="match status" value="1"/>
</dbReference>
<accession>A0ABT6MXI6</accession>
<evidence type="ECO:0000256" key="6">
    <source>
        <dbReference type="SAM" id="Phobius"/>
    </source>
</evidence>
<dbReference type="RefSeq" id="WP_281042849.1">
    <property type="nucleotide sequence ID" value="NZ_JARYGZ010000001.1"/>
</dbReference>
<reference evidence="8" key="1">
    <citation type="submission" date="2023-04" db="EMBL/GenBank/DDBJ databases">
        <title>Sphingomonas sp. MAHUQ-71 isolated from rice field.</title>
        <authorList>
            <person name="Huq M.A."/>
        </authorList>
    </citation>
    <scope>NUCLEOTIDE SEQUENCE</scope>
    <source>
        <strain evidence="8">MAHUQ-71</strain>
    </source>
</reference>
<evidence type="ECO:0000256" key="1">
    <source>
        <dbReference type="ARBA" id="ARBA00004167"/>
    </source>
</evidence>
<dbReference type="SUPFAM" id="SSF74653">
    <property type="entry name" value="TolA/TonB C-terminal domain"/>
    <property type="match status" value="1"/>
</dbReference>
<keyword evidence="2 6" id="KW-0812">Transmembrane</keyword>
<evidence type="ECO:0000313" key="9">
    <source>
        <dbReference type="Proteomes" id="UP001160625"/>
    </source>
</evidence>
<dbReference type="Proteomes" id="UP001160625">
    <property type="component" value="Unassembled WGS sequence"/>
</dbReference>
<organism evidence="8 9">
    <name type="scientific">Sphingomonas oryzagri</name>
    <dbReference type="NCBI Taxonomy" id="3042314"/>
    <lineage>
        <taxon>Bacteria</taxon>
        <taxon>Pseudomonadati</taxon>
        <taxon>Pseudomonadota</taxon>
        <taxon>Alphaproteobacteria</taxon>
        <taxon>Sphingomonadales</taxon>
        <taxon>Sphingomonadaceae</taxon>
        <taxon>Sphingomonas</taxon>
    </lineage>
</organism>
<proteinExistence type="predicted"/>
<evidence type="ECO:0000313" key="8">
    <source>
        <dbReference type="EMBL" id="MDH7637496.1"/>
    </source>
</evidence>
<feature type="region of interest" description="Disordered" evidence="5">
    <location>
        <begin position="72"/>
        <end position="95"/>
    </location>
</feature>
<keyword evidence="3 6" id="KW-1133">Transmembrane helix</keyword>
<protein>
    <submittedName>
        <fullName evidence="8">TonB family protein</fullName>
    </submittedName>
</protein>